<reference evidence="2 3" key="1">
    <citation type="submission" date="2019-04" db="EMBL/GenBank/DDBJ databases">
        <title>Niastella caeni sp. nov., isolated from activated sludge.</title>
        <authorList>
            <person name="Sheng M."/>
        </authorList>
    </citation>
    <scope>NUCLEOTIDE SEQUENCE [LARGE SCALE GENOMIC DNA]</scope>
    <source>
        <strain evidence="2 3">HX-2-15</strain>
    </source>
</reference>
<feature type="transmembrane region" description="Helical" evidence="1">
    <location>
        <begin position="42"/>
        <end position="67"/>
    </location>
</feature>
<accession>A0A4S8HT40</accession>
<feature type="transmembrane region" description="Helical" evidence="1">
    <location>
        <begin position="73"/>
        <end position="94"/>
    </location>
</feature>
<dbReference type="Proteomes" id="UP000306918">
    <property type="component" value="Unassembled WGS sequence"/>
</dbReference>
<dbReference type="OrthoDB" id="678581at2"/>
<dbReference type="AlphaFoldDB" id="A0A4S8HT40"/>
<evidence type="ECO:0008006" key="4">
    <source>
        <dbReference type="Google" id="ProtNLM"/>
    </source>
</evidence>
<evidence type="ECO:0000256" key="1">
    <source>
        <dbReference type="SAM" id="Phobius"/>
    </source>
</evidence>
<evidence type="ECO:0000313" key="3">
    <source>
        <dbReference type="Proteomes" id="UP000306918"/>
    </source>
</evidence>
<keyword evidence="1" id="KW-1133">Transmembrane helix</keyword>
<protein>
    <recommendedName>
        <fullName evidence="4">Phage holin family protein</fullName>
    </recommendedName>
</protein>
<keyword evidence="1" id="KW-0812">Transmembrane</keyword>
<keyword evidence="1" id="KW-0472">Membrane</keyword>
<sequence length="116" mass="12797">MDNLNTKAATLANHVQDIAQTYYDLARVNVAQAGSKAISRAIIFFLLAGLVLCILLLAGIGLALFAGNKLNNAAAGYFIVASFYLFLVIVLYLLRKKVILPFIRDFIVRKIYDKSD</sequence>
<dbReference type="RefSeq" id="WP_136578818.1">
    <property type="nucleotide sequence ID" value="NZ_STFF01000005.1"/>
</dbReference>
<evidence type="ECO:0000313" key="2">
    <source>
        <dbReference type="EMBL" id="THU37144.1"/>
    </source>
</evidence>
<dbReference type="EMBL" id="STFF01000005">
    <property type="protein sequence ID" value="THU37144.1"/>
    <property type="molecule type" value="Genomic_DNA"/>
</dbReference>
<keyword evidence="3" id="KW-1185">Reference proteome</keyword>
<name>A0A4S8HT40_9BACT</name>
<proteinExistence type="predicted"/>
<comment type="caution">
    <text evidence="2">The sequence shown here is derived from an EMBL/GenBank/DDBJ whole genome shotgun (WGS) entry which is preliminary data.</text>
</comment>
<gene>
    <name evidence="2" type="ORF">FAM09_19535</name>
</gene>
<organism evidence="2 3">
    <name type="scientific">Niastella caeni</name>
    <dbReference type="NCBI Taxonomy" id="2569763"/>
    <lineage>
        <taxon>Bacteria</taxon>
        <taxon>Pseudomonadati</taxon>
        <taxon>Bacteroidota</taxon>
        <taxon>Chitinophagia</taxon>
        <taxon>Chitinophagales</taxon>
        <taxon>Chitinophagaceae</taxon>
        <taxon>Niastella</taxon>
    </lineage>
</organism>